<reference evidence="2" key="1">
    <citation type="journal article" date="2021" name="Nat. Commun.">
        <title>Genetic determinants of endophytism in the Arabidopsis root mycobiome.</title>
        <authorList>
            <person name="Mesny F."/>
            <person name="Miyauchi S."/>
            <person name="Thiergart T."/>
            <person name="Pickel B."/>
            <person name="Atanasova L."/>
            <person name="Karlsson M."/>
            <person name="Huettel B."/>
            <person name="Barry K.W."/>
            <person name="Haridas S."/>
            <person name="Chen C."/>
            <person name="Bauer D."/>
            <person name="Andreopoulos W."/>
            <person name="Pangilinan J."/>
            <person name="LaButti K."/>
            <person name="Riley R."/>
            <person name="Lipzen A."/>
            <person name="Clum A."/>
            <person name="Drula E."/>
            <person name="Henrissat B."/>
            <person name="Kohler A."/>
            <person name="Grigoriev I.V."/>
            <person name="Martin F.M."/>
            <person name="Hacquard S."/>
        </authorList>
    </citation>
    <scope>NUCLEOTIDE SEQUENCE</scope>
    <source>
        <strain evidence="2">MPI-CAGE-AT-0016</strain>
    </source>
</reference>
<feature type="region of interest" description="Disordered" evidence="1">
    <location>
        <begin position="209"/>
        <end position="262"/>
    </location>
</feature>
<keyword evidence="3" id="KW-1185">Reference proteome</keyword>
<evidence type="ECO:0000313" key="2">
    <source>
        <dbReference type="EMBL" id="KAH7362369.1"/>
    </source>
</evidence>
<dbReference type="EMBL" id="JAGPXD010000003">
    <property type="protein sequence ID" value="KAH7362369.1"/>
    <property type="molecule type" value="Genomic_DNA"/>
</dbReference>
<evidence type="ECO:0000313" key="3">
    <source>
        <dbReference type="Proteomes" id="UP000813385"/>
    </source>
</evidence>
<gene>
    <name evidence="2" type="ORF">B0T11DRAFT_83678</name>
</gene>
<name>A0A8K0X3N3_9PEZI</name>
<sequence>MPRTWVSRQAQCQDASALSTRATQRLWPPSPLSARHGPGGQAWPSSCRLAVFLSRISWYCPGGQASNFDMAFGSPTTSGSSSVCQCRLHNTKETVLTPWALVGPAAGPHEVSCWSCPSSAFRLVFQLVGAWGLLRTGPLRCWAKVGSTGKSQNLGRRAPHPPWTDKRALPVKHSAVRCLFCLPATLIPRDGAPCTTRAAPACHPTFGRQRAVRHPPCSPPPLLRDSQEISFTRPHPSSRGTSHVVRLLPPVDTSHHPSTLGP</sequence>
<dbReference type="AlphaFoldDB" id="A0A8K0X3N3"/>
<protein>
    <submittedName>
        <fullName evidence="2">Uncharacterized protein</fullName>
    </submittedName>
</protein>
<dbReference type="Proteomes" id="UP000813385">
    <property type="component" value="Unassembled WGS sequence"/>
</dbReference>
<organism evidence="2 3">
    <name type="scientific">Plectosphaerella cucumerina</name>
    <dbReference type="NCBI Taxonomy" id="40658"/>
    <lineage>
        <taxon>Eukaryota</taxon>
        <taxon>Fungi</taxon>
        <taxon>Dikarya</taxon>
        <taxon>Ascomycota</taxon>
        <taxon>Pezizomycotina</taxon>
        <taxon>Sordariomycetes</taxon>
        <taxon>Hypocreomycetidae</taxon>
        <taxon>Glomerellales</taxon>
        <taxon>Plectosphaerellaceae</taxon>
        <taxon>Plectosphaerella</taxon>
    </lineage>
</organism>
<accession>A0A8K0X3N3</accession>
<comment type="caution">
    <text evidence="2">The sequence shown here is derived from an EMBL/GenBank/DDBJ whole genome shotgun (WGS) entry which is preliminary data.</text>
</comment>
<proteinExistence type="predicted"/>
<evidence type="ECO:0000256" key="1">
    <source>
        <dbReference type="SAM" id="MobiDB-lite"/>
    </source>
</evidence>